<dbReference type="PANTHER" id="PTHR42739">
    <property type="entry name" value="MALATE SYNTHASE G"/>
    <property type="match status" value="1"/>
</dbReference>
<evidence type="ECO:0000259" key="14">
    <source>
        <dbReference type="Pfam" id="PF20656"/>
    </source>
</evidence>
<evidence type="ECO:0000256" key="10">
    <source>
        <dbReference type="HAMAP-Rule" id="MF_00641"/>
    </source>
</evidence>
<feature type="binding site" evidence="10">
    <location>
        <position position="337"/>
    </location>
    <ligand>
        <name>glyoxylate</name>
        <dbReference type="ChEBI" id="CHEBI:36655"/>
    </ligand>
</feature>
<evidence type="ECO:0000259" key="13">
    <source>
        <dbReference type="Pfam" id="PF01274"/>
    </source>
</evidence>
<dbReference type="InterPro" id="IPR048357">
    <property type="entry name" value="MSG_insertion"/>
</dbReference>
<evidence type="ECO:0000256" key="11">
    <source>
        <dbReference type="NCBIfam" id="TIGR01345"/>
    </source>
</evidence>
<comment type="caution">
    <text evidence="17">The sequence shown here is derived from an EMBL/GenBank/DDBJ whole genome shotgun (WGS) entry which is preliminary data.</text>
</comment>
<feature type="domain" description="Malate synthase N-terminal" evidence="14">
    <location>
        <begin position="16"/>
        <end position="71"/>
    </location>
</feature>
<dbReference type="CDD" id="cd00728">
    <property type="entry name" value="malate_synt_G"/>
    <property type="match status" value="1"/>
</dbReference>
<evidence type="ECO:0000256" key="9">
    <source>
        <dbReference type="ARBA" id="ARBA00047918"/>
    </source>
</evidence>
<dbReference type="InterPro" id="IPR011076">
    <property type="entry name" value="Malate_synth_sf"/>
</dbReference>
<feature type="domain" description="Malate synthase G alpha-beta insertion" evidence="15">
    <location>
        <begin position="158"/>
        <end position="232"/>
    </location>
</feature>
<feature type="binding site" evidence="10">
    <location>
        <begin position="454"/>
        <end position="457"/>
    </location>
    <ligand>
        <name>glyoxylate</name>
        <dbReference type="ChEBI" id="CHEBI:36655"/>
    </ligand>
</feature>
<keyword evidence="3 10" id="KW-0963">Cytoplasm</keyword>
<dbReference type="Proteomes" id="UP001241748">
    <property type="component" value="Unassembled WGS sequence"/>
</dbReference>
<dbReference type="RefSeq" id="WP_306077477.1">
    <property type="nucleotide sequence ID" value="NZ_JAROBZ020000001.1"/>
</dbReference>
<evidence type="ECO:0000256" key="8">
    <source>
        <dbReference type="ARBA" id="ARBA00023097"/>
    </source>
</evidence>
<keyword evidence="7 10" id="KW-0460">Magnesium</keyword>
<dbReference type="HAMAP" id="MF_00641">
    <property type="entry name" value="Malate_synth_G"/>
    <property type="match status" value="1"/>
</dbReference>
<dbReference type="SUPFAM" id="SSF51645">
    <property type="entry name" value="Malate synthase G"/>
    <property type="match status" value="1"/>
</dbReference>
<feature type="active site" description="Proton acceptor" evidence="10">
    <location>
        <position position="337"/>
    </location>
</feature>
<dbReference type="InterPro" id="IPR044856">
    <property type="entry name" value="Malate_synth_C_sf"/>
</dbReference>
<feature type="binding site" evidence="10">
    <location>
        <position position="457"/>
    </location>
    <ligand>
        <name>Mg(2+)</name>
        <dbReference type="ChEBI" id="CHEBI:18420"/>
    </ligand>
</feature>
<feature type="binding site" evidence="10">
    <location>
        <position position="273"/>
    </location>
    <ligand>
        <name>acetyl-CoA</name>
        <dbReference type="ChEBI" id="CHEBI:57288"/>
    </ligand>
</feature>
<dbReference type="NCBIfam" id="TIGR01345">
    <property type="entry name" value="malate_syn_G"/>
    <property type="match status" value="1"/>
</dbReference>
<evidence type="ECO:0000313" key="18">
    <source>
        <dbReference type="Proteomes" id="UP001241748"/>
    </source>
</evidence>
<feature type="binding site" evidence="10">
    <location>
        <position position="429"/>
    </location>
    <ligand>
        <name>Mg(2+)</name>
        <dbReference type="ChEBI" id="CHEBI:18420"/>
    </ligand>
</feature>
<keyword evidence="2 10" id="KW-0329">Glyoxylate bypass</keyword>
<dbReference type="Pfam" id="PF20659">
    <property type="entry name" value="MS_C"/>
    <property type="match status" value="1"/>
</dbReference>
<keyword evidence="8 10" id="KW-0558">Oxidation</keyword>
<dbReference type="Pfam" id="PF20656">
    <property type="entry name" value="MS_N"/>
    <property type="match status" value="1"/>
</dbReference>
<keyword evidence="17" id="KW-0012">Acyltransferase</keyword>
<feature type="domain" description="Malate synthase TIM barrel" evidence="13">
    <location>
        <begin position="334"/>
        <end position="563"/>
    </location>
</feature>
<name>A0ABV4YQ64_9BACI</name>
<comment type="catalytic activity">
    <reaction evidence="9 10 12">
        <text>glyoxylate + acetyl-CoA + H2O = (S)-malate + CoA + H(+)</text>
        <dbReference type="Rhea" id="RHEA:18181"/>
        <dbReference type="ChEBI" id="CHEBI:15377"/>
        <dbReference type="ChEBI" id="CHEBI:15378"/>
        <dbReference type="ChEBI" id="CHEBI:15589"/>
        <dbReference type="ChEBI" id="CHEBI:36655"/>
        <dbReference type="ChEBI" id="CHEBI:57287"/>
        <dbReference type="ChEBI" id="CHEBI:57288"/>
        <dbReference type="EC" id="2.3.3.9"/>
    </reaction>
</comment>
<proteinExistence type="inferred from homology"/>
<evidence type="ECO:0000256" key="12">
    <source>
        <dbReference type="RuleBase" id="RU003572"/>
    </source>
</evidence>
<comment type="pathway">
    <text evidence="10 12">Carbohydrate metabolism; glyoxylate cycle; (S)-malate from isocitrate: step 2/2.</text>
</comment>
<feature type="domain" description="Malate synthase C-terminal" evidence="16">
    <location>
        <begin position="588"/>
        <end position="688"/>
    </location>
</feature>
<evidence type="ECO:0000256" key="6">
    <source>
        <dbReference type="ARBA" id="ARBA00022723"/>
    </source>
</evidence>
<dbReference type="Gene3D" id="1.20.1220.12">
    <property type="entry name" value="Malate synthase, domain III"/>
    <property type="match status" value="1"/>
</dbReference>
<dbReference type="EC" id="2.3.3.9" evidence="10 11"/>
<dbReference type="GO" id="GO:0004474">
    <property type="term" value="F:malate synthase activity"/>
    <property type="evidence" value="ECO:0007669"/>
    <property type="project" value="UniProtKB-EC"/>
</dbReference>
<comment type="caution">
    <text evidence="10">Lacks conserved residue(s) required for the propagation of feature annotation.</text>
</comment>
<dbReference type="NCBIfam" id="NF002825">
    <property type="entry name" value="PRK02999.1"/>
    <property type="match status" value="1"/>
</dbReference>
<dbReference type="PANTHER" id="PTHR42739:SF1">
    <property type="entry name" value="MALATE SYNTHASE G"/>
    <property type="match status" value="1"/>
</dbReference>
<dbReference type="Pfam" id="PF01274">
    <property type="entry name" value="MS_TIM-barrel"/>
    <property type="match status" value="1"/>
</dbReference>
<organism evidence="17 18">
    <name type="scientific">Neobacillus driksii</name>
    <dbReference type="NCBI Taxonomy" id="3035913"/>
    <lineage>
        <taxon>Bacteria</taxon>
        <taxon>Bacillati</taxon>
        <taxon>Bacillota</taxon>
        <taxon>Bacilli</taxon>
        <taxon>Bacillales</taxon>
        <taxon>Bacillaceae</taxon>
        <taxon>Neobacillus</taxon>
    </lineage>
</organism>
<evidence type="ECO:0000259" key="15">
    <source>
        <dbReference type="Pfam" id="PF20658"/>
    </source>
</evidence>
<comment type="subcellular location">
    <subcellularLocation>
        <location evidence="10 12">Cytoplasm</location>
    </subcellularLocation>
</comment>
<feature type="binding site" evidence="10">
    <location>
        <begin position="123"/>
        <end position="124"/>
    </location>
    <ligand>
        <name>acetyl-CoA</name>
        <dbReference type="ChEBI" id="CHEBI:57288"/>
    </ligand>
</feature>
<evidence type="ECO:0000256" key="7">
    <source>
        <dbReference type="ARBA" id="ARBA00022842"/>
    </source>
</evidence>
<evidence type="ECO:0000256" key="4">
    <source>
        <dbReference type="ARBA" id="ARBA00022532"/>
    </source>
</evidence>
<feature type="binding site" evidence="10">
    <location>
        <position position="429"/>
    </location>
    <ligand>
        <name>glyoxylate</name>
        <dbReference type="ChEBI" id="CHEBI:36655"/>
    </ligand>
</feature>
<dbReference type="Gene3D" id="3.20.20.360">
    <property type="entry name" value="Malate synthase, domain 3"/>
    <property type="match status" value="2"/>
</dbReference>
<evidence type="ECO:0000256" key="2">
    <source>
        <dbReference type="ARBA" id="ARBA00022435"/>
    </source>
</evidence>
<dbReference type="Pfam" id="PF20658">
    <property type="entry name" value="MSG_insertion"/>
    <property type="match status" value="1"/>
</dbReference>
<evidence type="ECO:0000256" key="3">
    <source>
        <dbReference type="ARBA" id="ARBA00022490"/>
    </source>
</evidence>
<evidence type="ECO:0000259" key="16">
    <source>
        <dbReference type="Pfam" id="PF20659"/>
    </source>
</evidence>
<comment type="cofactor">
    <cofactor evidence="1 10">
        <name>Mg(2+)</name>
        <dbReference type="ChEBI" id="CHEBI:18420"/>
    </cofactor>
</comment>
<keyword evidence="5 10" id="KW-0808">Transferase</keyword>
<keyword evidence="6 10" id="KW-0479">Metal-binding</keyword>
<comment type="function">
    <text evidence="10">Involved in the glycolate utilization. Catalyzes the condensation and subsequent hydrolysis of acetyl-coenzyme A (acetyl-CoA) and glyoxylate to form malate and CoA.</text>
</comment>
<dbReference type="InterPro" id="IPR048355">
    <property type="entry name" value="MS_C"/>
</dbReference>
<keyword evidence="18" id="KW-1185">Reference proteome</keyword>
<dbReference type="EMBL" id="JAROBZ020000001">
    <property type="protein sequence ID" value="MFB3166977.1"/>
    <property type="molecule type" value="Genomic_DNA"/>
</dbReference>
<evidence type="ECO:0000256" key="5">
    <source>
        <dbReference type="ARBA" id="ARBA00022679"/>
    </source>
</evidence>
<dbReference type="InterPro" id="IPR046363">
    <property type="entry name" value="MS_N_TIM-barrel_dom"/>
</dbReference>
<dbReference type="InterPro" id="IPR006253">
    <property type="entry name" value="Malate_synthG"/>
</dbReference>
<evidence type="ECO:0000313" key="17">
    <source>
        <dbReference type="EMBL" id="MFB3166977.1"/>
    </source>
</evidence>
<feature type="modified residue" description="Cysteine sulfenic acid (-SOH)" evidence="10">
    <location>
        <position position="614"/>
    </location>
</feature>
<keyword evidence="4 10" id="KW-0816">Tricarboxylic acid cycle</keyword>
<feature type="binding site" evidence="10">
    <location>
        <position position="538"/>
    </location>
    <ligand>
        <name>acetyl-CoA</name>
        <dbReference type="ChEBI" id="CHEBI:57288"/>
    </ligand>
</feature>
<accession>A0ABV4YQ64</accession>
<evidence type="ECO:0000256" key="1">
    <source>
        <dbReference type="ARBA" id="ARBA00001946"/>
    </source>
</evidence>
<comment type="similarity">
    <text evidence="10 12">Belongs to the malate synthase family. GlcB subfamily.</text>
</comment>
<dbReference type="InterPro" id="IPR048356">
    <property type="entry name" value="MS_N"/>
</dbReference>
<feature type="active site" description="Proton donor" evidence="10">
    <location>
        <position position="628"/>
    </location>
</feature>
<reference evidence="17 18" key="1">
    <citation type="submission" date="2024-05" db="EMBL/GenBank/DDBJ databases">
        <authorList>
            <person name="Venkateswaran K."/>
        </authorList>
    </citation>
    <scope>NUCLEOTIDE SEQUENCE [LARGE SCALE GENOMIC DNA]</scope>
    <source>
        <strain evidence="17 18">179-C4-2-HS</strain>
    </source>
</reference>
<comment type="subunit">
    <text evidence="10">Monomer.</text>
</comment>
<protein>
    <recommendedName>
        <fullName evidence="10 11">Malate synthase G</fullName>
        <ecNumber evidence="10 11">2.3.3.9</ecNumber>
    </recommendedName>
</protein>
<feature type="binding site" evidence="10">
    <location>
        <position position="116"/>
    </location>
    <ligand>
        <name>acetyl-CoA</name>
        <dbReference type="ChEBI" id="CHEBI:57288"/>
    </ligand>
</feature>
<feature type="binding site" evidence="10">
    <location>
        <position position="310"/>
    </location>
    <ligand>
        <name>acetyl-CoA</name>
        <dbReference type="ChEBI" id="CHEBI:57288"/>
    </ligand>
</feature>
<gene>
    <name evidence="10" type="primary">glcB</name>
    <name evidence="17" type="ORF">P5G62_007625</name>
</gene>
<dbReference type="InterPro" id="IPR001465">
    <property type="entry name" value="Malate_synthase_TIM"/>
</dbReference>
<sequence>MSNYVNVGNLQVASQLYEFINAEALPGSQVDQDTFWAGFEKIIRDLTPRNKELLAKRDELQTKINRWHRENKDINFDRYKAFLEEIGYLLPEPEDFTISTEGADDEIALKAGPQLVVPVDNARYAINAANARWGSLYDALYGTDVISDEGGADNQGGYNPVRGEKVIAFARNFLDETIPLQVGTHKEAVSYTIDQGLNVTLRNGDITRLKNEEKFVGYQGQPDQPSAVLLKNNDNYFEIQIDRSHPIGKTDAAGIKDILLESALTSIMDCEDSVAAVDAQDKVLVYRNWLGLNKGSLSATFTKGNKTLTRTLNPDRRYLSPSGSEFTLPGRALMLVRNVGHLMTNNAILDGNGNEVQEGIIDAVVTSLCAKHSLIGNTSFKNSEKGSVYIVKPKMHGPEEVAFANELFNRTEDLLGLARNTLKIGVMDEERRTSLNLKACIKEVQERVVFINTGFLDRTGDEMHTSMEAGAMIRKNEMKSTLWLQSYEKSNVNNGLSTGFQGRAQIGKGMWAMPDLMKSMLEQKIGHLMAGGNTAWVPSPTAATLHALHYHQVNVKDIQDNLLGSISDLRDDILQIPVSNDTNWSPAEVQAELDNNAQGILGYVVRWVEQGIGCSKVPDINNIALMEDRATLRISSQHVANWLHHGICTKEQVVKTLERMAKVVDEQNAGDPAYRPMATNLEESVAFQAACDLVFKGYDQPSGYTEPILHSRRLEAKAKYSVRS</sequence>